<protein>
    <submittedName>
        <fullName evidence="2">Uncharacterized protein</fullName>
    </submittedName>
</protein>
<evidence type="ECO:0000256" key="1">
    <source>
        <dbReference type="SAM" id="MobiDB-lite"/>
    </source>
</evidence>
<organism evidence="2 3">
    <name type="scientific">Trifolium medium</name>
    <dbReference type="NCBI Taxonomy" id="97028"/>
    <lineage>
        <taxon>Eukaryota</taxon>
        <taxon>Viridiplantae</taxon>
        <taxon>Streptophyta</taxon>
        <taxon>Embryophyta</taxon>
        <taxon>Tracheophyta</taxon>
        <taxon>Spermatophyta</taxon>
        <taxon>Magnoliopsida</taxon>
        <taxon>eudicotyledons</taxon>
        <taxon>Gunneridae</taxon>
        <taxon>Pentapetalae</taxon>
        <taxon>rosids</taxon>
        <taxon>fabids</taxon>
        <taxon>Fabales</taxon>
        <taxon>Fabaceae</taxon>
        <taxon>Papilionoideae</taxon>
        <taxon>50 kb inversion clade</taxon>
        <taxon>NPAAA clade</taxon>
        <taxon>Hologalegina</taxon>
        <taxon>IRL clade</taxon>
        <taxon>Trifolieae</taxon>
        <taxon>Trifolium</taxon>
    </lineage>
</organism>
<keyword evidence="3" id="KW-1185">Reference proteome</keyword>
<feature type="non-terminal residue" evidence="2">
    <location>
        <position position="78"/>
    </location>
</feature>
<reference evidence="2 3" key="1">
    <citation type="journal article" date="2018" name="Front. Plant Sci.">
        <title>Red Clover (Trifolium pratense) and Zigzag Clover (T. medium) - A Picture of Genomic Similarities and Differences.</title>
        <authorList>
            <person name="Dluhosova J."/>
            <person name="Istvanek J."/>
            <person name="Nedelnik J."/>
            <person name="Repkova J."/>
        </authorList>
    </citation>
    <scope>NUCLEOTIDE SEQUENCE [LARGE SCALE GENOMIC DNA]</scope>
    <source>
        <strain evidence="3">cv. 10/8</strain>
        <tissue evidence="2">Leaf</tissue>
    </source>
</reference>
<dbReference type="AlphaFoldDB" id="A0A392SS84"/>
<name>A0A392SS84_9FABA</name>
<evidence type="ECO:0000313" key="2">
    <source>
        <dbReference type="EMBL" id="MCI51084.1"/>
    </source>
</evidence>
<feature type="region of interest" description="Disordered" evidence="1">
    <location>
        <begin position="50"/>
        <end position="78"/>
    </location>
</feature>
<sequence length="78" mass="8602">SRVRGHSGDGYRYRERVRVSSREGRRDRAASWDSRSNCSRFVTGAAGYGGRTAAATHSPQRGLRDSGADAELRSGFKR</sequence>
<feature type="region of interest" description="Disordered" evidence="1">
    <location>
        <begin position="1"/>
        <end position="34"/>
    </location>
</feature>
<feature type="compositionally biased region" description="Basic and acidic residues" evidence="1">
    <location>
        <begin position="1"/>
        <end position="30"/>
    </location>
</feature>
<comment type="caution">
    <text evidence="2">The sequence shown here is derived from an EMBL/GenBank/DDBJ whole genome shotgun (WGS) entry which is preliminary data.</text>
</comment>
<feature type="non-terminal residue" evidence="2">
    <location>
        <position position="1"/>
    </location>
</feature>
<proteinExistence type="predicted"/>
<feature type="compositionally biased region" description="Basic and acidic residues" evidence="1">
    <location>
        <begin position="62"/>
        <end position="78"/>
    </location>
</feature>
<dbReference type="Proteomes" id="UP000265520">
    <property type="component" value="Unassembled WGS sequence"/>
</dbReference>
<dbReference type="EMBL" id="LXQA010426630">
    <property type="protein sequence ID" value="MCI51084.1"/>
    <property type="molecule type" value="Genomic_DNA"/>
</dbReference>
<evidence type="ECO:0000313" key="3">
    <source>
        <dbReference type="Proteomes" id="UP000265520"/>
    </source>
</evidence>
<accession>A0A392SS84</accession>